<feature type="domain" description="Reverse transcriptase/retrotransposon-derived protein RNase H-like" evidence="1">
    <location>
        <begin position="30"/>
        <end position="125"/>
    </location>
</feature>
<evidence type="ECO:0000259" key="1">
    <source>
        <dbReference type="Pfam" id="PF17919"/>
    </source>
</evidence>
<dbReference type="Pfam" id="PF17919">
    <property type="entry name" value="RT_RNaseH_2"/>
    <property type="match status" value="1"/>
</dbReference>
<dbReference type="AlphaFoldDB" id="A0A9Q3PMN7"/>
<sequence>MHDLWVTHSSEFILNTLLAYLEKESPFIFHEEALRQFQLLKEEVTTAPILSPFNPSLPAIVETYNSDYALGAVLSQANDSGKHPIEIDSCKSLLAELSYEIHDKELLGIVWDLKHWRAFLPSLSHSFEVLKNIYFLQYFTSSKVLTCLQAYWAEFLSEFHFTITYHPGRLAILLNALSRWDNVHQRGGWSLFTRIDKIFIKLLQKL</sequence>
<keyword evidence="3" id="KW-1185">Reference proteome</keyword>
<evidence type="ECO:0000313" key="3">
    <source>
        <dbReference type="Proteomes" id="UP000765509"/>
    </source>
</evidence>
<reference evidence="2" key="1">
    <citation type="submission" date="2021-03" db="EMBL/GenBank/DDBJ databases">
        <title>Draft genome sequence of rust myrtle Austropuccinia psidii MF-1, a brazilian biotype.</title>
        <authorList>
            <person name="Quecine M.C."/>
            <person name="Pachon D.M.R."/>
            <person name="Bonatelli M.L."/>
            <person name="Correr F.H."/>
            <person name="Franceschini L.M."/>
            <person name="Leite T.F."/>
            <person name="Margarido G.R.A."/>
            <person name="Almeida C.A."/>
            <person name="Ferrarezi J.A."/>
            <person name="Labate C.A."/>
        </authorList>
    </citation>
    <scope>NUCLEOTIDE SEQUENCE</scope>
    <source>
        <strain evidence="2">MF-1</strain>
    </source>
</reference>
<accession>A0A9Q3PMN7</accession>
<dbReference type="InterPro" id="IPR043502">
    <property type="entry name" value="DNA/RNA_pol_sf"/>
</dbReference>
<proteinExistence type="predicted"/>
<dbReference type="Proteomes" id="UP000765509">
    <property type="component" value="Unassembled WGS sequence"/>
</dbReference>
<dbReference type="PANTHER" id="PTHR34072:SF52">
    <property type="entry name" value="RIBONUCLEASE H"/>
    <property type="match status" value="1"/>
</dbReference>
<comment type="caution">
    <text evidence="2">The sequence shown here is derived from an EMBL/GenBank/DDBJ whole genome shotgun (WGS) entry which is preliminary data.</text>
</comment>
<dbReference type="PANTHER" id="PTHR34072">
    <property type="entry name" value="ENZYMATIC POLYPROTEIN-RELATED"/>
    <property type="match status" value="1"/>
</dbReference>
<name>A0A9Q3PMN7_9BASI</name>
<dbReference type="EMBL" id="AVOT02078443">
    <property type="protein sequence ID" value="MBW0566032.1"/>
    <property type="molecule type" value="Genomic_DNA"/>
</dbReference>
<dbReference type="CDD" id="cd09274">
    <property type="entry name" value="RNase_HI_RT_Ty3"/>
    <property type="match status" value="1"/>
</dbReference>
<dbReference type="OrthoDB" id="1738613at2759"/>
<organism evidence="2 3">
    <name type="scientific">Austropuccinia psidii MF-1</name>
    <dbReference type="NCBI Taxonomy" id="1389203"/>
    <lineage>
        <taxon>Eukaryota</taxon>
        <taxon>Fungi</taxon>
        <taxon>Dikarya</taxon>
        <taxon>Basidiomycota</taxon>
        <taxon>Pucciniomycotina</taxon>
        <taxon>Pucciniomycetes</taxon>
        <taxon>Pucciniales</taxon>
        <taxon>Sphaerophragmiaceae</taxon>
        <taxon>Austropuccinia</taxon>
    </lineage>
</organism>
<evidence type="ECO:0000313" key="2">
    <source>
        <dbReference type="EMBL" id="MBW0566032.1"/>
    </source>
</evidence>
<gene>
    <name evidence="2" type="ORF">O181_105747</name>
</gene>
<protein>
    <recommendedName>
        <fullName evidence="1">Reverse transcriptase/retrotransposon-derived protein RNase H-like domain-containing protein</fullName>
    </recommendedName>
</protein>
<dbReference type="InterPro" id="IPR041577">
    <property type="entry name" value="RT_RNaseH_2"/>
</dbReference>
<dbReference type="SUPFAM" id="SSF56672">
    <property type="entry name" value="DNA/RNA polymerases"/>
    <property type="match status" value="1"/>
</dbReference>